<sequence length="51" mass="5808">MESAVTVIYFAYFSILTLILLGFLCLMQMTKKPGSHRPGFYTIELCLVFTV</sequence>
<evidence type="ECO:0000313" key="2">
    <source>
        <dbReference type="EMBL" id="KAF7781598.1"/>
    </source>
</evidence>
<keyword evidence="1" id="KW-0472">Membrane</keyword>
<dbReference type="AlphaFoldDB" id="A0A8T0C2X1"/>
<gene>
    <name evidence="2" type="ORF">PRUB_b0875</name>
</gene>
<accession>A0A8T0C2X1</accession>
<keyword evidence="1" id="KW-1133">Transmembrane helix</keyword>
<feature type="transmembrane region" description="Helical" evidence="1">
    <location>
        <begin position="6"/>
        <end position="27"/>
    </location>
</feature>
<evidence type="ECO:0000313" key="3">
    <source>
        <dbReference type="Proteomes" id="UP000016480"/>
    </source>
</evidence>
<protein>
    <submittedName>
        <fullName evidence="2">Uncharacterized protein</fullName>
    </submittedName>
</protein>
<proteinExistence type="predicted"/>
<keyword evidence="1" id="KW-0812">Transmembrane</keyword>
<name>A0A8T0C2X1_9GAMM</name>
<reference evidence="2 3" key="1">
    <citation type="journal article" date="2012" name="J. Bacteriol.">
        <title>Genome sequence of the cycloprodigiosin-producing bacterial strain Pseudoalteromonas rubra ATCC 29570(T).</title>
        <authorList>
            <person name="Xie B.B."/>
            <person name="Shu Y.L."/>
            <person name="Qin Q.L."/>
            <person name="Rong J.C."/>
            <person name="Zhang X.Y."/>
            <person name="Chen X.L."/>
            <person name="Zhou B.C."/>
            <person name="Zhang Y.Z."/>
        </authorList>
    </citation>
    <scope>NUCLEOTIDE SEQUENCE [LARGE SCALE GENOMIC DNA]</scope>
    <source>
        <strain evidence="2 3">DSM 6842</strain>
    </source>
</reference>
<comment type="caution">
    <text evidence="2">The sequence shown here is derived from an EMBL/GenBank/DDBJ whole genome shotgun (WGS) entry which is preliminary data.</text>
</comment>
<organism evidence="2 3">
    <name type="scientific">Pseudoalteromonas rubra</name>
    <dbReference type="NCBI Taxonomy" id="43658"/>
    <lineage>
        <taxon>Bacteria</taxon>
        <taxon>Pseudomonadati</taxon>
        <taxon>Pseudomonadota</taxon>
        <taxon>Gammaproteobacteria</taxon>
        <taxon>Alteromonadales</taxon>
        <taxon>Pseudoalteromonadaceae</taxon>
        <taxon>Pseudoalteromonas</taxon>
    </lineage>
</organism>
<dbReference type="EMBL" id="AHCD03000044">
    <property type="protein sequence ID" value="KAF7781598.1"/>
    <property type="molecule type" value="Genomic_DNA"/>
</dbReference>
<dbReference type="Proteomes" id="UP000016480">
    <property type="component" value="Unassembled WGS sequence"/>
</dbReference>
<evidence type="ECO:0000256" key="1">
    <source>
        <dbReference type="SAM" id="Phobius"/>
    </source>
</evidence>